<dbReference type="OrthoDB" id="3872513at2"/>
<dbReference type="KEGG" id="aey:CDG81_12675"/>
<protein>
    <recommendedName>
        <fullName evidence="4">CopG family transcriptional regulator</fullName>
    </recommendedName>
</protein>
<evidence type="ECO:0000313" key="3">
    <source>
        <dbReference type="Proteomes" id="UP000215043"/>
    </source>
</evidence>
<dbReference type="EMBL" id="CP022752">
    <property type="protein sequence ID" value="ASU78999.1"/>
    <property type="molecule type" value="Genomic_DNA"/>
</dbReference>
<evidence type="ECO:0000313" key="2">
    <source>
        <dbReference type="EMBL" id="ASU78999.1"/>
    </source>
</evidence>
<dbReference type="Proteomes" id="UP000215043">
    <property type="component" value="Chromosome"/>
</dbReference>
<feature type="compositionally biased region" description="Basic and acidic residues" evidence="1">
    <location>
        <begin position="9"/>
        <end position="21"/>
    </location>
</feature>
<organism evidence="2 3">
    <name type="scientific">Actinopolyspora erythraea</name>
    <dbReference type="NCBI Taxonomy" id="414996"/>
    <lineage>
        <taxon>Bacteria</taxon>
        <taxon>Bacillati</taxon>
        <taxon>Actinomycetota</taxon>
        <taxon>Actinomycetes</taxon>
        <taxon>Actinopolysporales</taxon>
        <taxon>Actinopolysporaceae</taxon>
        <taxon>Actinopolyspora</taxon>
    </lineage>
</organism>
<evidence type="ECO:0008006" key="4">
    <source>
        <dbReference type="Google" id="ProtNLM"/>
    </source>
</evidence>
<dbReference type="RefSeq" id="WP_084134085.1">
    <property type="nucleotide sequence ID" value="NZ_CP022752.1"/>
</dbReference>
<gene>
    <name evidence="2" type="ORF">CDG81_12675</name>
</gene>
<evidence type="ECO:0000256" key="1">
    <source>
        <dbReference type="SAM" id="MobiDB-lite"/>
    </source>
</evidence>
<proteinExistence type="predicted"/>
<accession>A0A223RT12</accession>
<name>A0A223RT12_9ACTN</name>
<reference evidence="2 3" key="1">
    <citation type="submission" date="2017-08" db="EMBL/GenBank/DDBJ databases">
        <title>The complete genome sequence of moderately halophilic actinomycete Actinopolyspora erythraea YIM 90600, the producer of novel erythromycin, novel actinopolysporins A-C and tubercidin.</title>
        <authorList>
            <person name="Yin M."/>
            <person name="Tang S."/>
        </authorList>
    </citation>
    <scope>NUCLEOTIDE SEQUENCE [LARGE SCALE GENOMIC DNA]</scope>
    <source>
        <strain evidence="2 3">YIM 90600</strain>
    </source>
</reference>
<sequence length="60" mass="6571">MEFTEEEMDQLREAAGREGKSLRSMAHDAIVSELRRRKVAAAATRVAGSSAGLNKRPAEK</sequence>
<feature type="region of interest" description="Disordered" evidence="1">
    <location>
        <begin position="1"/>
        <end position="21"/>
    </location>
</feature>
<dbReference type="AlphaFoldDB" id="A0A223RT12"/>